<keyword evidence="3" id="KW-1185">Reference proteome</keyword>
<comment type="caution">
    <text evidence="2">The sequence shown here is derived from an EMBL/GenBank/DDBJ whole genome shotgun (WGS) entry which is preliminary data.</text>
</comment>
<evidence type="ECO:0000313" key="3">
    <source>
        <dbReference type="Proteomes" id="UP001551189"/>
    </source>
</evidence>
<evidence type="ECO:0000256" key="1">
    <source>
        <dbReference type="SAM" id="Phobius"/>
    </source>
</evidence>
<keyword evidence="1" id="KW-1133">Transmembrane helix</keyword>
<feature type="transmembrane region" description="Helical" evidence="1">
    <location>
        <begin position="44"/>
        <end position="63"/>
    </location>
</feature>
<accession>A0ABV3BD21</accession>
<sequence length="76" mass="8415">MTMVVSPRRDTANRWSARHPLLLGLVAGTLMTLVLVVVDGVGTVSDMLISFIPVSVLCTLTALSERRRRKKHNLPF</sequence>
<name>A0ABV3BD21_9ACTN</name>
<evidence type="ECO:0000313" key="2">
    <source>
        <dbReference type="EMBL" id="MEU6807358.1"/>
    </source>
</evidence>
<reference evidence="2 3" key="1">
    <citation type="submission" date="2024-06" db="EMBL/GenBank/DDBJ databases">
        <title>The Natural Products Discovery Center: Release of the First 8490 Sequenced Strains for Exploring Actinobacteria Biosynthetic Diversity.</title>
        <authorList>
            <person name="Kalkreuter E."/>
            <person name="Kautsar S.A."/>
            <person name="Yang D."/>
            <person name="Bader C.D."/>
            <person name="Teijaro C.N."/>
            <person name="Fluegel L."/>
            <person name="Davis C.M."/>
            <person name="Simpson J.R."/>
            <person name="Lauterbach L."/>
            <person name="Steele A.D."/>
            <person name="Gui C."/>
            <person name="Meng S."/>
            <person name="Li G."/>
            <person name="Viehrig K."/>
            <person name="Ye F."/>
            <person name="Su P."/>
            <person name="Kiefer A.F."/>
            <person name="Nichols A."/>
            <person name="Cepeda A.J."/>
            <person name="Yan W."/>
            <person name="Fan B."/>
            <person name="Jiang Y."/>
            <person name="Adhikari A."/>
            <person name="Zheng C.-J."/>
            <person name="Schuster L."/>
            <person name="Cowan T.M."/>
            <person name="Smanski M.J."/>
            <person name="Chevrette M.G."/>
            <person name="De Carvalho L.P.S."/>
            <person name="Shen B."/>
        </authorList>
    </citation>
    <scope>NUCLEOTIDE SEQUENCE [LARGE SCALE GENOMIC DNA]</scope>
    <source>
        <strain evidence="2 3">NPDC046851</strain>
    </source>
</reference>
<feature type="transmembrane region" description="Helical" evidence="1">
    <location>
        <begin position="21"/>
        <end position="38"/>
    </location>
</feature>
<gene>
    <name evidence="2" type="ORF">ABZ931_41420</name>
</gene>
<organism evidence="2 3">
    <name type="scientific">Streptomyces neyagawaensis</name>
    <dbReference type="NCBI Taxonomy" id="42238"/>
    <lineage>
        <taxon>Bacteria</taxon>
        <taxon>Bacillati</taxon>
        <taxon>Actinomycetota</taxon>
        <taxon>Actinomycetes</taxon>
        <taxon>Kitasatosporales</taxon>
        <taxon>Streptomycetaceae</taxon>
        <taxon>Streptomyces</taxon>
    </lineage>
</organism>
<proteinExistence type="predicted"/>
<dbReference type="EMBL" id="JBEYXT010000555">
    <property type="protein sequence ID" value="MEU6807358.1"/>
    <property type="molecule type" value="Genomic_DNA"/>
</dbReference>
<keyword evidence="1" id="KW-0472">Membrane</keyword>
<dbReference type="Proteomes" id="UP001551189">
    <property type="component" value="Unassembled WGS sequence"/>
</dbReference>
<keyword evidence="1" id="KW-0812">Transmembrane</keyword>
<dbReference type="RefSeq" id="WP_359703646.1">
    <property type="nucleotide sequence ID" value="NZ_JBEYXT010000555.1"/>
</dbReference>
<protein>
    <submittedName>
        <fullName evidence="2">Uncharacterized protein</fullName>
    </submittedName>
</protein>